<dbReference type="PANTHER" id="PTHR43794">
    <property type="entry name" value="AMINOHYDROLASE SSNA-RELATED"/>
    <property type="match status" value="1"/>
</dbReference>
<protein>
    <submittedName>
        <fullName evidence="5">Amidohydrolase</fullName>
    </submittedName>
</protein>
<evidence type="ECO:0000256" key="2">
    <source>
        <dbReference type="ARBA" id="ARBA00022801"/>
    </source>
</evidence>
<organism evidence="5 6">
    <name type="scientific">Pigmentiphaga daeguensis</name>
    <dbReference type="NCBI Taxonomy" id="414049"/>
    <lineage>
        <taxon>Bacteria</taxon>
        <taxon>Pseudomonadati</taxon>
        <taxon>Pseudomonadota</taxon>
        <taxon>Betaproteobacteria</taxon>
        <taxon>Burkholderiales</taxon>
        <taxon>Alcaligenaceae</taxon>
        <taxon>Pigmentiphaga</taxon>
    </lineage>
</organism>
<dbReference type="EMBL" id="BAAAEN010000015">
    <property type="protein sequence ID" value="GAA0516048.1"/>
    <property type="molecule type" value="Genomic_DNA"/>
</dbReference>
<proteinExistence type="inferred from homology"/>
<feature type="region of interest" description="Disordered" evidence="3">
    <location>
        <begin position="444"/>
        <end position="467"/>
    </location>
</feature>
<dbReference type="RefSeq" id="WP_343927999.1">
    <property type="nucleotide sequence ID" value="NZ_BAAAEN010000015.1"/>
</dbReference>
<dbReference type="InterPro" id="IPR032466">
    <property type="entry name" value="Metal_Hydrolase"/>
</dbReference>
<dbReference type="PANTHER" id="PTHR43794:SF11">
    <property type="entry name" value="AMIDOHYDROLASE-RELATED DOMAIN-CONTAINING PROTEIN"/>
    <property type="match status" value="1"/>
</dbReference>
<comment type="similarity">
    <text evidence="1">Belongs to the metallo-dependent hydrolases superfamily. ATZ/TRZ family.</text>
</comment>
<dbReference type="InterPro" id="IPR011059">
    <property type="entry name" value="Metal-dep_hydrolase_composite"/>
</dbReference>
<comment type="caution">
    <text evidence="5">The sequence shown here is derived from an EMBL/GenBank/DDBJ whole genome shotgun (WGS) entry which is preliminary data.</text>
</comment>
<dbReference type="SUPFAM" id="SSF51338">
    <property type="entry name" value="Composite domain of metallo-dependent hydrolases"/>
    <property type="match status" value="1"/>
</dbReference>
<evidence type="ECO:0000256" key="3">
    <source>
        <dbReference type="SAM" id="MobiDB-lite"/>
    </source>
</evidence>
<dbReference type="Pfam" id="PF01979">
    <property type="entry name" value="Amidohydro_1"/>
    <property type="match status" value="1"/>
</dbReference>
<dbReference type="Gene3D" id="3.20.20.140">
    <property type="entry name" value="Metal-dependent hydrolases"/>
    <property type="match status" value="1"/>
</dbReference>
<gene>
    <name evidence="5" type="ORF">GCM10009097_36870</name>
</gene>
<evidence type="ECO:0000256" key="1">
    <source>
        <dbReference type="ARBA" id="ARBA00006745"/>
    </source>
</evidence>
<reference evidence="5 6" key="1">
    <citation type="journal article" date="2019" name="Int. J. Syst. Evol. Microbiol.">
        <title>The Global Catalogue of Microorganisms (GCM) 10K type strain sequencing project: providing services to taxonomists for standard genome sequencing and annotation.</title>
        <authorList>
            <consortium name="The Broad Institute Genomics Platform"/>
            <consortium name="The Broad Institute Genome Sequencing Center for Infectious Disease"/>
            <person name="Wu L."/>
            <person name="Ma J."/>
        </authorList>
    </citation>
    <scope>NUCLEOTIDE SEQUENCE [LARGE SCALE GENOMIC DNA]</scope>
    <source>
        <strain evidence="5 6">JCM 14330</strain>
    </source>
</reference>
<evidence type="ECO:0000313" key="6">
    <source>
        <dbReference type="Proteomes" id="UP001501706"/>
    </source>
</evidence>
<dbReference type="Gene3D" id="2.30.40.10">
    <property type="entry name" value="Urease, subunit C, domain 1"/>
    <property type="match status" value="1"/>
</dbReference>
<feature type="compositionally biased region" description="Polar residues" evidence="3">
    <location>
        <begin position="458"/>
        <end position="467"/>
    </location>
</feature>
<name>A0ABN1CC10_9BURK</name>
<feature type="domain" description="Amidohydrolase-related" evidence="4">
    <location>
        <begin position="57"/>
        <end position="418"/>
    </location>
</feature>
<dbReference type="SUPFAM" id="SSF51556">
    <property type="entry name" value="Metallo-dependent hydrolases"/>
    <property type="match status" value="1"/>
</dbReference>
<dbReference type="InterPro" id="IPR050287">
    <property type="entry name" value="MTA/SAH_deaminase"/>
</dbReference>
<dbReference type="InterPro" id="IPR006680">
    <property type="entry name" value="Amidohydro-rel"/>
</dbReference>
<evidence type="ECO:0000259" key="4">
    <source>
        <dbReference type="Pfam" id="PF01979"/>
    </source>
</evidence>
<keyword evidence="2" id="KW-0378">Hydrolase</keyword>
<dbReference type="Proteomes" id="UP001501706">
    <property type="component" value="Unassembled WGS sequence"/>
</dbReference>
<evidence type="ECO:0000313" key="5">
    <source>
        <dbReference type="EMBL" id="GAA0516048.1"/>
    </source>
</evidence>
<accession>A0ABN1CC10</accession>
<sequence>MKRILIENGVVLTMNQAGDIHERGCVLVEDSRLAYVGPREGLPRDLDARRHDAAGHVVMPGLVNCHTHLCMIFGRTLATNTDLLSWLDLQMPLMRALDAEAMLAAQTLGCIENLKNGNTTVVENLFAPRSDSVSPEDSAFAAMENTGIRGVVARAFEAMRFDPAFVETPAQQAQRIRSLHARWHGRAQGRLGLSFGPLLPWTLDESMLRASRALATELGICLHMHVAESREFNRIIERHYGRPVRNVELLHETGCLGPDVQAVGVSDLAPNEITLLAETGTSVVLDPQTRLFWGTGFPALTPFLEAGIHCGLATNGPAANCGQDLFESMKYACATAKTAAADPHALDARRALRMATIEGARVLGLDRRTGSLEAGKQADLITIDLRQPHLVPAFDLEPALVFSARGTDVRDAMVDGEWLMRGRRLTRIDEAAVLARAEEMAERALAGSQVRRPRHRTLTPQGTPHDD</sequence>
<keyword evidence="6" id="KW-1185">Reference proteome</keyword>